<keyword evidence="1" id="KW-0812">Transmembrane</keyword>
<name>A0A9P8V2Q7_9PEZI</name>
<feature type="chain" id="PRO_5040171455" evidence="2">
    <location>
        <begin position="21"/>
        <end position="249"/>
    </location>
</feature>
<dbReference type="PANTHER" id="PTHR28092:SF1">
    <property type="entry name" value="FACTOR-INDUCED GENE 1 PROTEIN"/>
    <property type="match status" value="1"/>
</dbReference>
<feature type="transmembrane region" description="Helical" evidence="1">
    <location>
        <begin position="67"/>
        <end position="85"/>
    </location>
</feature>
<dbReference type="Proteomes" id="UP000770015">
    <property type="component" value="Unassembled WGS sequence"/>
</dbReference>
<dbReference type="GO" id="GO:0016020">
    <property type="term" value="C:membrane"/>
    <property type="evidence" value="ECO:0007669"/>
    <property type="project" value="InterPro"/>
</dbReference>
<feature type="transmembrane region" description="Helical" evidence="1">
    <location>
        <begin position="190"/>
        <end position="211"/>
    </location>
</feature>
<keyword evidence="1" id="KW-0472">Membrane</keyword>
<dbReference type="GO" id="GO:0000747">
    <property type="term" value="P:conjugation with cellular fusion"/>
    <property type="evidence" value="ECO:0007669"/>
    <property type="project" value="TreeGrafter"/>
</dbReference>
<feature type="transmembrane region" description="Helical" evidence="1">
    <location>
        <begin position="119"/>
        <end position="145"/>
    </location>
</feature>
<dbReference type="GO" id="GO:0043332">
    <property type="term" value="C:mating projection tip"/>
    <property type="evidence" value="ECO:0007669"/>
    <property type="project" value="TreeGrafter"/>
</dbReference>
<keyword evidence="1" id="KW-1133">Transmembrane helix</keyword>
<dbReference type="EMBL" id="JAGSXJ010000038">
    <property type="protein sequence ID" value="KAH6665313.1"/>
    <property type="molecule type" value="Genomic_DNA"/>
</dbReference>
<reference evidence="3" key="1">
    <citation type="journal article" date="2021" name="Nat. Commun.">
        <title>Genetic determinants of endophytism in the Arabidopsis root mycobiome.</title>
        <authorList>
            <person name="Mesny F."/>
            <person name="Miyauchi S."/>
            <person name="Thiergart T."/>
            <person name="Pickel B."/>
            <person name="Atanasova L."/>
            <person name="Karlsson M."/>
            <person name="Huettel B."/>
            <person name="Barry K.W."/>
            <person name="Haridas S."/>
            <person name="Chen C."/>
            <person name="Bauer D."/>
            <person name="Andreopoulos W."/>
            <person name="Pangilinan J."/>
            <person name="LaButti K."/>
            <person name="Riley R."/>
            <person name="Lipzen A."/>
            <person name="Clum A."/>
            <person name="Drula E."/>
            <person name="Henrissat B."/>
            <person name="Kohler A."/>
            <person name="Grigoriev I.V."/>
            <person name="Martin F.M."/>
            <person name="Hacquard S."/>
        </authorList>
    </citation>
    <scope>NUCLEOTIDE SEQUENCE</scope>
    <source>
        <strain evidence="3">MPI-SDFR-AT-0117</strain>
    </source>
</reference>
<evidence type="ECO:0000313" key="3">
    <source>
        <dbReference type="EMBL" id="KAH6665313.1"/>
    </source>
</evidence>
<proteinExistence type="predicted"/>
<keyword evidence="2" id="KW-0732">Signal</keyword>
<evidence type="ECO:0000256" key="2">
    <source>
        <dbReference type="SAM" id="SignalP"/>
    </source>
</evidence>
<feature type="transmembrane region" description="Helical" evidence="1">
    <location>
        <begin position="217"/>
        <end position="243"/>
    </location>
</feature>
<evidence type="ECO:0000313" key="4">
    <source>
        <dbReference type="Proteomes" id="UP000770015"/>
    </source>
</evidence>
<dbReference type="Pfam" id="PF12351">
    <property type="entry name" value="Fig1"/>
    <property type="match status" value="1"/>
</dbReference>
<feature type="transmembrane region" description="Helical" evidence="1">
    <location>
        <begin position="165"/>
        <end position="183"/>
    </location>
</feature>
<comment type="caution">
    <text evidence="3">The sequence shown here is derived from an EMBL/GenBank/DDBJ whole genome shotgun (WGS) entry which is preliminary data.</text>
</comment>
<evidence type="ECO:0000256" key="1">
    <source>
        <dbReference type="SAM" id="Phobius"/>
    </source>
</evidence>
<dbReference type="PANTHER" id="PTHR28092">
    <property type="entry name" value="FACTOR-INDUCED GENE 1 PROTEIN"/>
    <property type="match status" value="1"/>
</dbReference>
<sequence length="249" mass="26316">MMLLLFVVVLLSILIAGCTSESLSGIYLVALSYASKAPELDGSESIAEASSTLADLAANHTSLEIRAGYLGMCLMVAGLTICSSSQETLEAFVRRTVSGDEVGDPLSLIYAAARFRSEVVFVALLFVSVAFAFFAILLLATFPGWHKEEDSEGSEREIKPFPSRAMLMVSLAIVVAASVLSLLSSFWQHLSSAAASTMTSVFSYGHVVGSIGPTAMALGWLSTFLLLTTTAGLLLMILSVRVLSALADN</sequence>
<gene>
    <name evidence="3" type="ORF">F5X68DRAFT_195297</name>
</gene>
<feature type="signal peptide" evidence="2">
    <location>
        <begin position="1"/>
        <end position="20"/>
    </location>
</feature>
<dbReference type="OrthoDB" id="3550957at2759"/>
<accession>A0A9P8V2Q7</accession>
<dbReference type="AlphaFoldDB" id="A0A9P8V2Q7"/>
<keyword evidence="4" id="KW-1185">Reference proteome</keyword>
<organism evidence="3 4">
    <name type="scientific">Plectosphaerella plurivora</name>
    <dbReference type="NCBI Taxonomy" id="936078"/>
    <lineage>
        <taxon>Eukaryota</taxon>
        <taxon>Fungi</taxon>
        <taxon>Dikarya</taxon>
        <taxon>Ascomycota</taxon>
        <taxon>Pezizomycotina</taxon>
        <taxon>Sordariomycetes</taxon>
        <taxon>Hypocreomycetidae</taxon>
        <taxon>Glomerellales</taxon>
        <taxon>Plectosphaerellaceae</taxon>
        <taxon>Plectosphaerella</taxon>
    </lineage>
</organism>
<protein>
    <submittedName>
        <fullName evidence="3">Ca2+ regulator and membrane fusion protein Fig1-domain-containing protein</fullName>
    </submittedName>
</protein>
<dbReference type="InterPro" id="IPR033481">
    <property type="entry name" value="Dni1/Fig1"/>
</dbReference>